<accession>A0A554VJW0</accession>
<dbReference type="InterPro" id="IPR026377">
    <property type="entry name" value="Cell_surface_SprA"/>
</dbReference>
<evidence type="ECO:0000313" key="4">
    <source>
        <dbReference type="Proteomes" id="UP000318833"/>
    </source>
</evidence>
<dbReference type="Proteomes" id="UP000318833">
    <property type="component" value="Unassembled WGS sequence"/>
</dbReference>
<reference evidence="3 4" key="1">
    <citation type="submission" date="2019-07" db="EMBL/GenBank/DDBJ databases">
        <title>The draft genome sequence of Aquimarina algiphila M91.</title>
        <authorList>
            <person name="Meng X."/>
        </authorList>
    </citation>
    <scope>NUCLEOTIDE SEQUENCE [LARGE SCALE GENOMIC DNA]</scope>
    <source>
        <strain evidence="3 4">M91</strain>
    </source>
</reference>
<feature type="region of interest" description="Disordered" evidence="1">
    <location>
        <begin position="1140"/>
        <end position="1172"/>
    </location>
</feature>
<evidence type="ECO:0000313" key="3">
    <source>
        <dbReference type="EMBL" id="TSE08207.1"/>
    </source>
</evidence>
<evidence type="ECO:0000259" key="2">
    <source>
        <dbReference type="Pfam" id="PF14349"/>
    </source>
</evidence>
<feature type="compositionally biased region" description="Basic residues" evidence="1">
    <location>
        <begin position="1903"/>
        <end position="1914"/>
    </location>
</feature>
<gene>
    <name evidence="3" type="primary">sprA</name>
    <name evidence="3" type="ORF">FOF46_13465</name>
</gene>
<comment type="caution">
    <text evidence="3">The sequence shown here is derived from an EMBL/GenBank/DDBJ whole genome shotgun (WGS) entry which is preliminary data.</text>
</comment>
<dbReference type="EMBL" id="VLNR01000025">
    <property type="protein sequence ID" value="TSE08207.1"/>
    <property type="molecule type" value="Genomic_DNA"/>
</dbReference>
<proteinExistence type="predicted"/>
<feature type="domain" description="Gliding motility protein SprA N-terminal" evidence="2">
    <location>
        <begin position="1118"/>
        <end position="1615"/>
    </location>
</feature>
<dbReference type="OrthoDB" id="9806090at2"/>
<name>A0A554VJW0_9FLAO</name>
<feature type="domain" description="Gliding motility protein SprA N-terminal" evidence="2">
    <location>
        <begin position="55"/>
        <end position="447"/>
    </location>
</feature>
<dbReference type="NCBIfam" id="TIGR04189">
    <property type="entry name" value="surface_SprA"/>
    <property type="match status" value="1"/>
</dbReference>
<organism evidence="3 4">
    <name type="scientific">Aquimarina algiphila</name>
    <dbReference type="NCBI Taxonomy" id="2047982"/>
    <lineage>
        <taxon>Bacteria</taxon>
        <taxon>Pseudomonadati</taxon>
        <taxon>Bacteroidota</taxon>
        <taxon>Flavobacteriia</taxon>
        <taxon>Flavobacteriales</taxon>
        <taxon>Flavobacteriaceae</taxon>
        <taxon>Aquimarina</taxon>
    </lineage>
</organism>
<protein>
    <submittedName>
        <fullName evidence="3">Cell surface protein SprA</fullName>
    </submittedName>
</protein>
<evidence type="ECO:0000256" key="1">
    <source>
        <dbReference type="SAM" id="MobiDB-lite"/>
    </source>
</evidence>
<dbReference type="InterPro" id="IPR025684">
    <property type="entry name" value="SprA_N_dom"/>
</dbReference>
<keyword evidence="4" id="KW-1185">Reference proteome</keyword>
<feature type="compositionally biased region" description="Polar residues" evidence="1">
    <location>
        <begin position="1140"/>
        <end position="1155"/>
    </location>
</feature>
<sequence length="2408" mass="270250">MSSSDSLRFNFFRLLVCLIALYSGVLHGQDTEKVRDSTSTTFSLGELSLPDPNSIVSKYEYDPITNRYIYRQKLGDFNVRYPLFLTPSEFEALVAEEQRRSYFKEKIEAFSGKKDGAEEKRKNLLPIFYVNSKFFESIFGGSEIEIIPTGSVEMDLGLLFTKQDNPAFSPRNRSNFTFDFDQRISLSLLGKIGTRLQVTANYDTESTFDFQNQLKLEYTPTEDDIIQSIEVGNVSMPLNSSLIQGAQSLFGVKMGLQFGKTTITGVYSEQRSETRSVNVEGGGTVEDFELFALDYDENRHFFLSHYFRDTYDASLASYPFINNNVQITRIEVWVTNRATSAQTLTNARNIVALQDLGESPVDGNFTIPTTLFNSGAGAFPDNGNNDLDPATIGPAGPITEAVRQISTVQQGFIGPIAGFNEGFDYAILENARKLNTSEYTLNTQLGYISLNQRLNNDEVLGVAFQYTVGGRVFQVGEFANDGVDATVGDNSGNDTTGVAVGSSQSLVVRMLKSPIVNVTLPIWDLMMKNIYSTGAFRLEQNDFRLNILYSNPSPVNYITAAEGSSVPLPDDVEQTTLLKVFNLDRLNPNNDPVQGGDGFFDYVPGVTIDSQNGRIVFTTIEPFGEHLFNKLDNGPVGSVYTNPSSYNPNQAQYVFRDLYTETKVIAEQKSADKNYFQLKGRYKSSGQDGIPLGAFNVPQGSVTVTAGGRTLQEGVDYTVNYQLGRVTILDEALLASNTPIQVSTENNAVFGQQTKRFTGLNIEHKFSDDFIIGGTYLNLNERPITQKSNYDFEPINNTILGFNVAYATEVPFLTRMVNKLPNIDTDVPSNVSIRAEGAYLIAGAPKGADFDGKVTTYIDDFEGAQTRIDVSSPLSWELSSVPIGFGDPANPTSDVVVDGIQSGYQRAKLNWYSIDPIFYSNGRPSGISEADLATNASRRVFINEIFPETDIQQGQTLALFTLDLNYKPGERGQYNFNPAYAPGSALPAPDPRNNFAGITRQLTSTNFEQANVEFIEFWLMDPFEHDDINNPGGTIVFNLGNISEDVLKDGRKQYENGLPATGQTENVVSTEYATVPVNQSLIYAFDSDGQARIDQDTGYDGLGDAAEKQKPEFAAFQSLDDPSGDNYTYFLQAGGNIQDRYSNYNGTQGNSPTDVSNDDRGNTTFPTAEDVNRDNTMNTINSYFEYEIPIFRGMDIGNDGGTGYITDKREITVDASGQQLPTRWVRFKIPIYDPDRAINISDFRSIRFMRMYLTGFAQPTLLRFGNLDLVRGDYRRYVVEGNTTNDPTNGLNITGDSEVIVTSVSEEETPNYVTPPGVIREQLNNNNNIIREDERSLALTVNTLQNDDARGVYKNFNVDMRQYENLELFLHAEAVPNQTLNNGDLTAFIRMGNDFTTNFYQIELPLEVSNIGDSSQEEVWPSNNRLNLDLSLLQKIKSAVIGQAALNPNTLIYFDENGENPQTDPSPNGSLGNLRLGIKGNPNFGDVRVMMVGIKNESGSDQSGTVWFNEMRLSDLKNRGGWATVGSLDANIADFANVTASGRISTIGFGGIEQGPNERSREDIKQYDLTTNVNLGQLLPKKWGLQIPFNYSRGEELITPQFDPEFLDLELQDRLDDIDDPAEKERVERQSTDYTKRQSFNVIGLRKERTGDSKPMPYDVENFTFSGTYNQTDHRDFEIEKSLDQNVRLGGTYDFSFQPKEIEPFKKIKFLGKSKYFDLLKDFNFNLLPTSISVNSNITRQYNEQIFRDITLGPDDIRLPTLYQRNFLFDWQYGVNYNLTKSLNFNFTSANNRIVKNFIDENNNVDNTIDIWSGFFEIGDPNTHSQQLQVNYEVPFKKIPALKFIRSTYSYNADFQWVKGSEALKTLEGIPDLGNTVQNANVHTINGALDMNTLYKYVGLRKRKAGRRNTKKKKDTKDKKGTTAVAERKTQPKKGQKKGKSKLSVGAKAYNTLIGLVTAVKKVNVNYQQDNGIFLPGYTREPGFVGTLKPTVGFTFGSQSEIRDLAARNGWLTLYDDFNQQYQEVEGRQLNIQASVGLIKDLKIDISANRNYSETYTENYRVNLDTDGNIDNDNPYSSLTPNTFGNYTISTLLIKTAFKKSDETNSDVFDDFRENRQIIADRLATEFYGSSTFPRSSEQEPNGYSYPVGFGKTNQAVLLPAFLSAYSGTSADKVQKGAFRDVPLPNWDVKYTGLMNLKWFKKRFKRFSVAHGYRANYTINQFQTNLEFTNRNDVDQAGNFRNPELYSNVNLTEQFSPLMRLDMEMKNSVKILLEWKKDRALSLSFDNNLLTEIQGNEYIVGLGYRFPDLTFATRIAGRKQVLKSDLNLRADLSLRQNETLIRYLDLDNTQVTAGQDIYGIKFTADYSLSKNLTALFFYDHTFSQYSISTAFPQTTIRGGFTLRYNFGN</sequence>
<feature type="region of interest" description="Disordered" evidence="1">
    <location>
        <begin position="1903"/>
        <end position="1942"/>
    </location>
</feature>
<feature type="compositionally biased region" description="Basic and acidic residues" evidence="1">
    <location>
        <begin position="1915"/>
        <end position="1930"/>
    </location>
</feature>
<feature type="compositionally biased region" description="Basic residues" evidence="1">
    <location>
        <begin position="1931"/>
        <end position="1941"/>
    </location>
</feature>
<dbReference type="Pfam" id="PF14349">
    <property type="entry name" value="SprA_N"/>
    <property type="match status" value="2"/>
</dbReference>